<accession>U5L593</accession>
<evidence type="ECO:0000313" key="2">
    <source>
        <dbReference type="Proteomes" id="UP000017805"/>
    </source>
</evidence>
<reference evidence="1 2" key="1">
    <citation type="submission" date="2013-07" db="EMBL/GenBank/DDBJ databases">
        <title>Complete genome sequence of Bacillus infantis NRRL B-14911 that has potential to induce cardiac disease by antigenic mimicry.</title>
        <authorList>
            <person name="Massilamany C."/>
            <person name="Smith T.P.L."/>
            <person name="Loy J.D."/>
            <person name="Barletta R."/>
            <person name="Reddy J."/>
        </authorList>
    </citation>
    <scope>NUCLEOTIDE SEQUENCE [LARGE SCALE GENOMIC DNA]</scope>
    <source>
        <strain evidence="1 2">NRRL B-14911</strain>
    </source>
</reference>
<dbReference type="STRING" id="1367477.N288_02780"/>
<protein>
    <submittedName>
        <fullName evidence="1">Uncharacterized protein</fullName>
    </submittedName>
</protein>
<keyword evidence="2" id="KW-1185">Reference proteome</keyword>
<dbReference type="HOGENOM" id="CLU_3304768_0_0_9"/>
<dbReference type="EMBL" id="CP006643">
    <property type="protein sequence ID" value="AGX02520.1"/>
    <property type="molecule type" value="Genomic_DNA"/>
</dbReference>
<evidence type="ECO:0000313" key="1">
    <source>
        <dbReference type="EMBL" id="AGX02520.1"/>
    </source>
</evidence>
<organism evidence="1 2">
    <name type="scientific">Bacillus infantis NRRL B-14911</name>
    <dbReference type="NCBI Taxonomy" id="1367477"/>
    <lineage>
        <taxon>Bacteria</taxon>
        <taxon>Bacillati</taxon>
        <taxon>Bacillota</taxon>
        <taxon>Bacilli</taxon>
        <taxon>Bacillales</taxon>
        <taxon>Bacillaceae</taxon>
        <taxon>Bacillus</taxon>
    </lineage>
</organism>
<gene>
    <name evidence="1" type="ORF">N288_02780</name>
</gene>
<sequence length="39" mass="4567">MNRQGWSKEDRLQAFGRAEIKNARFTGGKQYLGILEKIR</sequence>
<dbReference type="KEGG" id="bif:N288_02780"/>
<name>U5L593_9BACI</name>
<proteinExistence type="predicted"/>
<dbReference type="AlphaFoldDB" id="U5L593"/>
<dbReference type="Proteomes" id="UP000017805">
    <property type="component" value="Chromosome"/>
</dbReference>
<dbReference type="PATRIC" id="fig|1367477.3.peg.499"/>